<keyword evidence="5 6" id="KW-0472">Membrane</keyword>
<keyword evidence="4 6" id="KW-1133">Transmembrane helix</keyword>
<keyword evidence="3 6" id="KW-0812">Transmembrane</keyword>
<dbReference type="Pfam" id="PF06271">
    <property type="entry name" value="RDD"/>
    <property type="match status" value="1"/>
</dbReference>
<feature type="transmembrane region" description="Helical" evidence="6">
    <location>
        <begin position="104"/>
        <end position="123"/>
    </location>
</feature>
<dbReference type="EMBL" id="JACHXD010000004">
    <property type="protein sequence ID" value="MBB3118719.1"/>
    <property type="molecule type" value="Genomic_DNA"/>
</dbReference>
<name>A0A7W5B8Y9_9BURK</name>
<gene>
    <name evidence="8" type="ORF">FHS03_001764</name>
</gene>
<feature type="transmembrane region" description="Helical" evidence="6">
    <location>
        <begin position="20"/>
        <end position="44"/>
    </location>
</feature>
<evidence type="ECO:0000313" key="8">
    <source>
        <dbReference type="EMBL" id="MBB3118719.1"/>
    </source>
</evidence>
<feature type="transmembrane region" description="Helical" evidence="6">
    <location>
        <begin position="129"/>
        <end position="147"/>
    </location>
</feature>
<evidence type="ECO:0000256" key="4">
    <source>
        <dbReference type="ARBA" id="ARBA00022989"/>
    </source>
</evidence>
<dbReference type="GO" id="GO:0005886">
    <property type="term" value="C:plasma membrane"/>
    <property type="evidence" value="ECO:0007669"/>
    <property type="project" value="UniProtKB-SubCell"/>
</dbReference>
<protein>
    <submittedName>
        <fullName evidence="8">Putative RDD family membrane protein YckC</fullName>
    </submittedName>
</protein>
<dbReference type="RefSeq" id="WP_183440621.1">
    <property type="nucleotide sequence ID" value="NZ_JACHXD010000004.1"/>
</dbReference>
<evidence type="ECO:0000259" key="7">
    <source>
        <dbReference type="Pfam" id="PF06271"/>
    </source>
</evidence>
<evidence type="ECO:0000256" key="1">
    <source>
        <dbReference type="ARBA" id="ARBA00004651"/>
    </source>
</evidence>
<evidence type="ECO:0000256" key="6">
    <source>
        <dbReference type="SAM" id="Phobius"/>
    </source>
</evidence>
<dbReference type="PANTHER" id="PTHR36115:SF10">
    <property type="entry name" value="RDD DOMAIN-CONTAINING PROTEIN"/>
    <property type="match status" value="1"/>
</dbReference>
<evidence type="ECO:0000256" key="5">
    <source>
        <dbReference type="ARBA" id="ARBA00023136"/>
    </source>
</evidence>
<sequence>MSANKATPVIVTNPSIKRRLISMVYEVLLAFAVLFLPFLVFEMISGASHTAVVEHLRQALAFLILGAYFIHQWSRKGQTLAMQTWRLKVVMPGQANVPLKVATLRYLASWMWVLPALLLDYALGLEKWHALYALFGGVLLWSLTAFFDKDRQFLHDKIAGTRMVQLPKLEKKKAKAQEAKA</sequence>
<dbReference type="InterPro" id="IPR051791">
    <property type="entry name" value="Pra-immunoreactive"/>
</dbReference>
<evidence type="ECO:0000313" key="9">
    <source>
        <dbReference type="Proteomes" id="UP000541535"/>
    </source>
</evidence>
<proteinExistence type="predicted"/>
<comment type="subcellular location">
    <subcellularLocation>
        <location evidence="1">Cell membrane</location>
        <topology evidence="1">Multi-pass membrane protein</topology>
    </subcellularLocation>
</comment>
<organism evidence="8 9">
    <name type="scientific">Pseudoduganella violacea</name>
    <dbReference type="NCBI Taxonomy" id="1715466"/>
    <lineage>
        <taxon>Bacteria</taxon>
        <taxon>Pseudomonadati</taxon>
        <taxon>Pseudomonadota</taxon>
        <taxon>Betaproteobacteria</taxon>
        <taxon>Burkholderiales</taxon>
        <taxon>Oxalobacteraceae</taxon>
        <taxon>Telluria group</taxon>
        <taxon>Pseudoduganella</taxon>
    </lineage>
</organism>
<keyword evidence="9" id="KW-1185">Reference proteome</keyword>
<comment type="caution">
    <text evidence="8">The sequence shown here is derived from an EMBL/GenBank/DDBJ whole genome shotgun (WGS) entry which is preliminary data.</text>
</comment>
<evidence type="ECO:0000256" key="3">
    <source>
        <dbReference type="ARBA" id="ARBA00022692"/>
    </source>
</evidence>
<dbReference type="Proteomes" id="UP000541535">
    <property type="component" value="Unassembled WGS sequence"/>
</dbReference>
<feature type="transmembrane region" description="Helical" evidence="6">
    <location>
        <begin position="56"/>
        <end position="73"/>
    </location>
</feature>
<dbReference type="InterPro" id="IPR010432">
    <property type="entry name" value="RDD"/>
</dbReference>
<evidence type="ECO:0000256" key="2">
    <source>
        <dbReference type="ARBA" id="ARBA00022475"/>
    </source>
</evidence>
<feature type="domain" description="RDD" evidence="7">
    <location>
        <begin position="14"/>
        <end position="160"/>
    </location>
</feature>
<dbReference type="PANTHER" id="PTHR36115">
    <property type="entry name" value="PROLINE-RICH ANTIGEN HOMOLOG-RELATED"/>
    <property type="match status" value="1"/>
</dbReference>
<accession>A0A7W5B8Y9</accession>
<reference evidence="8 9" key="1">
    <citation type="submission" date="2020-08" db="EMBL/GenBank/DDBJ databases">
        <title>Genomic Encyclopedia of Type Strains, Phase III (KMG-III): the genomes of soil and plant-associated and newly described type strains.</title>
        <authorList>
            <person name="Whitman W."/>
        </authorList>
    </citation>
    <scope>NUCLEOTIDE SEQUENCE [LARGE SCALE GENOMIC DNA]</scope>
    <source>
        <strain evidence="8 9">CECT 8897</strain>
    </source>
</reference>
<dbReference type="AlphaFoldDB" id="A0A7W5B8Y9"/>
<keyword evidence="2" id="KW-1003">Cell membrane</keyword>